<dbReference type="InterPro" id="IPR005123">
    <property type="entry name" value="Oxoglu/Fe-dep_dioxygenase_dom"/>
</dbReference>
<evidence type="ECO:0000259" key="1">
    <source>
        <dbReference type="PROSITE" id="PS51471"/>
    </source>
</evidence>
<sequence>MQSDLFASPTENLLPYDGEVFYFKSFLPKEDANRYLNLLKQEIEWKQEPIKIFGKEVMQPRLTALYGNPNKVYRYSGIEMLPLPWNDFLMDIKERIEGIAQAEFTHVLLNYYRDGQDSMGWHRDNELSLGKTPTIASVSFGAVREFQMRYYQDKSKKVKLPLEDGSLLLMSGLSQQFWEHQIPKTSKSLPARINLTFRKIIT</sequence>
<feature type="domain" description="Fe2OG dioxygenase" evidence="1">
    <location>
        <begin position="103"/>
        <end position="201"/>
    </location>
</feature>
<comment type="caution">
    <text evidence="2">The sequence shown here is derived from an EMBL/GenBank/DDBJ whole genome shotgun (WGS) entry which is preliminary data.</text>
</comment>
<dbReference type="EMBL" id="JAFKCU010000005">
    <property type="protein sequence ID" value="MBN7817374.1"/>
    <property type="molecule type" value="Genomic_DNA"/>
</dbReference>
<keyword evidence="3" id="KW-1185">Reference proteome</keyword>
<dbReference type="RefSeq" id="WP_206588047.1">
    <property type="nucleotide sequence ID" value="NZ_JAFKCU010000005.1"/>
</dbReference>
<proteinExistence type="predicted"/>
<protein>
    <submittedName>
        <fullName evidence="2">Alpha-ketoglutarate-dependent dioxygenase AlkB</fullName>
    </submittedName>
</protein>
<gene>
    <name evidence="2" type="ORF">J0A69_18180</name>
</gene>
<dbReference type="GO" id="GO:0051213">
    <property type="term" value="F:dioxygenase activity"/>
    <property type="evidence" value="ECO:0007669"/>
    <property type="project" value="UniProtKB-KW"/>
</dbReference>
<dbReference type="Pfam" id="PF13532">
    <property type="entry name" value="2OG-FeII_Oxy_2"/>
    <property type="match status" value="1"/>
</dbReference>
<dbReference type="PANTHER" id="PTHR31212">
    <property type="entry name" value="ALPHA-KETOGLUTARATE-DEPENDENT DIOXYGENASE ALKB HOMOLOG 3"/>
    <property type="match status" value="1"/>
</dbReference>
<dbReference type="InterPro" id="IPR027450">
    <property type="entry name" value="AlkB-like"/>
</dbReference>
<dbReference type="Gene3D" id="2.60.120.590">
    <property type="entry name" value="Alpha-ketoglutarate-dependent dioxygenase AlkB-like"/>
    <property type="match status" value="1"/>
</dbReference>
<keyword evidence="2" id="KW-0223">Dioxygenase</keyword>
<keyword evidence="2" id="KW-0560">Oxidoreductase</keyword>
<name>A0ABS3CNZ6_9BACT</name>
<organism evidence="2 3">
    <name type="scientific">Algoriphagus pacificus</name>
    <dbReference type="NCBI Taxonomy" id="2811234"/>
    <lineage>
        <taxon>Bacteria</taxon>
        <taxon>Pseudomonadati</taxon>
        <taxon>Bacteroidota</taxon>
        <taxon>Cytophagia</taxon>
        <taxon>Cytophagales</taxon>
        <taxon>Cyclobacteriaceae</taxon>
        <taxon>Algoriphagus</taxon>
    </lineage>
</organism>
<reference evidence="2 3" key="1">
    <citation type="submission" date="2021-03" db="EMBL/GenBank/DDBJ databases">
        <title>novel species isolated from a fishpond in China.</title>
        <authorList>
            <person name="Lu H."/>
            <person name="Cai Z."/>
        </authorList>
    </citation>
    <scope>NUCLEOTIDE SEQUENCE [LARGE SCALE GENOMIC DNA]</scope>
    <source>
        <strain evidence="2 3">YJ13C</strain>
    </source>
</reference>
<accession>A0ABS3CNZ6</accession>
<dbReference type="PROSITE" id="PS51471">
    <property type="entry name" value="FE2OG_OXY"/>
    <property type="match status" value="1"/>
</dbReference>
<evidence type="ECO:0000313" key="3">
    <source>
        <dbReference type="Proteomes" id="UP000664480"/>
    </source>
</evidence>
<dbReference type="PANTHER" id="PTHR31212:SF4">
    <property type="entry name" value="ALPHA-KETOGLUTARATE-DEPENDENT DIOXYGENASE ALKB HOMOLOG 3"/>
    <property type="match status" value="1"/>
</dbReference>
<evidence type="ECO:0000313" key="2">
    <source>
        <dbReference type="EMBL" id="MBN7817374.1"/>
    </source>
</evidence>
<dbReference type="InterPro" id="IPR037151">
    <property type="entry name" value="AlkB-like_sf"/>
</dbReference>
<dbReference type="InterPro" id="IPR032854">
    <property type="entry name" value="ALKBH3"/>
</dbReference>
<dbReference type="SUPFAM" id="SSF51197">
    <property type="entry name" value="Clavaminate synthase-like"/>
    <property type="match status" value="1"/>
</dbReference>
<dbReference type="Proteomes" id="UP000664480">
    <property type="component" value="Unassembled WGS sequence"/>
</dbReference>